<dbReference type="PANTHER" id="PTHR30273">
    <property type="entry name" value="PERIPLASMIC SIGNAL SENSOR AND SIGMA FACTOR ACTIVATOR FECR-RELATED"/>
    <property type="match status" value="1"/>
</dbReference>
<feature type="domain" description="FecR protein" evidence="1">
    <location>
        <begin position="189"/>
        <end position="286"/>
    </location>
</feature>
<gene>
    <name evidence="3" type="ORF">H8B21_17075</name>
</gene>
<evidence type="ECO:0000313" key="4">
    <source>
        <dbReference type="Proteomes" id="UP000651112"/>
    </source>
</evidence>
<dbReference type="Gene3D" id="2.60.120.1440">
    <property type="match status" value="1"/>
</dbReference>
<dbReference type="InterPro" id="IPR032508">
    <property type="entry name" value="FecR_C"/>
</dbReference>
<evidence type="ECO:0000259" key="1">
    <source>
        <dbReference type="Pfam" id="PF04773"/>
    </source>
</evidence>
<dbReference type="Gene3D" id="3.55.50.30">
    <property type="match status" value="1"/>
</dbReference>
<dbReference type="InterPro" id="IPR012373">
    <property type="entry name" value="Ferrdict_sens_TM"/>
</dbReference>
<evidence type="ECO:0000313" key="3">
    <source>
        <dbReference type="EMBL" id="MBD1423281.1"/>
    </source>
</evidence>
<organism evidence="3 4">
    <name type="scientific">Sphingobacterium chuzhouense</name>
    <dbReference type="NCBI Taxonomy" id="1742264"/>
    <lineage>
        <taxon>Bacteria</taxon>
        <taxon>Pseudomonadati</taxon>
        <taxon>Bacteroidota</taxon>
        <taxon>Sphingobacteriia</taxon>
        <taxon>Sphingobacteriales</taxon>
        <taxon>Sphingobacteriaceae</taxon>
        <taxon>Sphingobacterium</taxon>
    </lineage>
</organism>
<proteinExistence type="predicted"/>
<dbReference type="RefSeq" id="WP_190315079.1">
    <property type="nucleotide sequence ID" value="NZ_JACNYL010000004.1"/>
</dbReference>
<comment type="caution">
    <text evidence="3">The sequence shown here is derived from an EMBL/GenBank/DDBJ whole genome shotgun (WGS) entry which is preliminary data.</text>
</comment>
<evidence type="ECO:0000259" key="2">
    <source>
        <dbReference type="Pfam" id="PF16344"/>
    </source>
</evidence>
<dbReference type="Proteomes" id="UP000651112">
    <property type="component" value="Unassembled WGS sequence"/>
</dbReference>
<feature type="domain" description="Protein FecR C-terminal" evidence="2">
    <location>
        <begin position="332"/>
        <end position="399"/>
    </location>
</feature>
<accession>A0ABR7XW48</accession>
<protein>
    <submittedName>
        <fullName evidence="3">FecR domain-containing protein</fullName>
    </submittedName>
</protein>
<dbReference type="Pfam" id="PF04773">
    <property type="entry name" value="FecR"/>
    <property type="match status" value="1"/>
</dbReference>
<name>A0ABR7XW48_9SPHI</name>
<reference evidence="3 4" key="1">
    <citation type="submission" date="2020-08" db="EMBL/GenBank/DDBJ databases">
        <title>Sphingobacterium sp. DN00404 isolated from aquaculture water.</title>
        <authorList>
            <person name="Zhang M."/>
        </authorList>
    </citation>
    <scope>NUCLEOTIDE SEQUENCE [LARGE SCALE GENOMIC DNA]</scope>
    <source>
        <strain evidence="3 4">KCTC 42746</strain>
    </source>
</reference>
<keyword evidence="4" id="KW-1185">Reference proteome</keyword>
<dbReference type="Pfam" id="PF16344">
    <property type="entry name" value="FecR_C"/>
    <property type="match status" value="1"/>
</dbReference>
<sequence>MDRQALHNLLTKYRAGKLTDEEIRVLKDFLNTPTGQDLVSELWDKDLEIVPFHDDTTRQDSIFRRIMADGRVADTSDVQQEVIHHPRRLWTKVAIAASILLAATASGVLFLMKHKSPENEVLRVHKQEIQPGSDKARIVFDDGSFIELDEVEDGTVLENKGVRIVKRDDGTIAYELGDNQKMQKPIYNTIVTPRGGEYSIMLPDGSRVWMNAASKLKYPVAFATDTREVELEGEAYFEVVNKNTKTGKRIPFIVHTHEQQLEVLGTSFNINSYNQNITTTLVEGAVALTYPHTRKVQYLKPSQQSNYSQKDKKLSVVKVDPYYTIAWKDGSFAFQNASIYEVMDDIARWYNIEVVYEGDLSDVRYSGTISRFENFRQLLQIIEWTDLVTFKVDGRRITVMK</sequence>
<dbReference type="PANTHER" id="PTHR30273:SF2">
    <property type="entry name" value="PROTEIN FECR"/>
    <property type="match status" value="1"/>
</dbReference>
<dbReference type="EMBL" id="JACNYL010000004">
    <property type="protein sequence ID" value="MBD1423281.1"/>
    <property type="molecule type" value="Genomic_DNA"/>
</dbReference>
<dbReference type="InterPro" id="IPR006860">
    <property type="entry name" value="FecR"/>
</dbReference>